<proteinExistence type="predicted"/>
<dbReference type="Proteomes" id="UP000887013">
    <property type="component" value="Unassembled WGS sequence"/>
</dbReference>
<evidence type="ECO:0000313" key="1">
    <source>
        <dbReference type="EMBL" id="GFT61483.1"/>
    </source>
</evidence>
<organism evidence="1 2">
    <name type="scientific">Nephila pilipes</name>
    <name type="common">Giant wood spider</name>
    <name type="synonym">Nephila maculata</name>
    <dbReference type="NCBI Taxonomy" id="299642"/>
    <lineage>
        <taxon>Eukaryota</taxon>
        <taxon>Metazoa</taxon>
        <taxon>Ecdysozoa</taxon>
        <taxon>Arthropoda</taxon>
        <taxon>Chelicerata</taxon>
        <taxon>Arachnida</taxon>
        <taxon>Araneae</taxon>
        <taxon>Araneomorphae</taxon>
        <taxon>Entelegynae</taxon>
        <taxon>Araneoidea</taxon>
        <taxon>Nephilidae</taxon>
        <taxon>Nephila</taxon>
    </lineage>
</organism>
<dbReference type="EMBL" id="BMAW01067818">
    <property type="protein sequence ID" value="GFT61483.1"/>
    <property type="molecule type" value="Genomic_DNA"/>
</dbReference>
<name>A0A8X6PDW7_NEPPI</name>
<gene>
    <name evidence="1" type="ORF">NPIL_689851</name>
</gene>
<accession>A0A8X6PDW7</accession>
<comment type="caution">
    <text evidence="1">The sequence shown here is derived from an EMBL/GenBank/DDBJ whole genome shotgun (WGS) entry which is preliminary data.</text>
</comment>
<sequence length="274" mass="32239">MENNVTDEVYNHLESYSKYIKLSRYLILQPLFLTPTSQKLSLERGAQMPPELIGTEIVIKTLVVFFHHDFKKIMDSKEEKISGFEMECATFFLSRSVLMCNEPSVNNFMLVTAFMSFLIYNYVTHSKCFRILHVCEYCFAVLFKRVFSIVFMADEDYEKLRLFCDEFVEHLTTDSMLNDLGNTPVIKNYMNLVNNCINGGDNSFSLSDYEVDRFESQYSKDMCLYFNESEISVEMEECTDTYIEIYEDNGRLLCARCYGKCYIFLAFINEFRKK</sequence>
<keyword evidence="2" id="KW-1185">Reference proteome</keyword>
<evidence type="ECO:0000313" key="2">
    <source>
        <dbReference type="Proteomes" id="UP000887013"/>
    </source>
</evidence>
<reference evidence="1" key="1">
    <citation type="submission" date="2020-08" db="EMBL/GenBank/DDBJ databases">
        <title>Multicomponent nature underlies the extraordinary mechanical properties of spider dragline silk.</title>
        <authorList>
            <person name="Kono N."/>
            <person name="Nakamura H."/>
            <person name="Mori M."/>
            <person name="Yoshida Y."/>
            <person name="Ohtoshi R."/>
            <person name="Malay A.D."/>
            <person name="Moran D.A.P."/>
            <person name="Tomita M."/>
            <person name="Numata K."/>
            <person name="Arakawa K."/>
        </authorList>
    </citation>
    <scope>NUCLEOTIDE SEQUENCE</scope>
</reference>
<dbReference type="OrthoDB" id="6439474at2759"/>
<protein>
    <submittedName>
        <fullName evidence="1">Uncharacterized protein</fullName>
    </submittedName>
</protein>
<dbReference type="AlphaFoldDB" id="A0A8X6PDW7"/>